<organism evidence="2 3">
    <name type="scientific">Apiospora phragmitis</name>
    <dbReference type="NCBI Taxonomy" id="2905665"/>
    <lineage>
        <taxon>Eukaryota</taxon>
        <taxon>Fungi</taxon>
        <taxon>Dikarya</taxon>
        <taxon>Ascomycota</taxon>
        <taxon>Pezizomycotina</taxon>
        <taxon>Sordariomycetes</taxon>
        <taxon>Xylariomycetidae</taxon>
        <taxon>Amphisphaeriales</taxon>
        <taxon>Apiosporaceae</taxon>
        <taxon>Apiospora</taxon>
    </lineage>
</organism>
<accession>A0ABR1VSB3</accession>
<evidence type="ECO:0008006" key="4">
    <source>
        <dbReference type="Google" id="ProtNLM"/>
    </source>
</evidence>
<feature type="chain" id="PRO_5046184477" description="Berberine/berberine-like domain-containing protein" evidence="1">
    <location>
        <begin position="17"/>
        <end position="84"/>
    </location>
</feature>
<proteinExistence type="predicted"/>
<comment type="caution">
    <text evidence="2">The sequence shown here is derived from an EMBL/GenBank/DDBJ whole genome shotgun (WGS) entry which is preliminary data.</text>
</comment>
<gene>
    <name evidence="2" type="ORF">PG994_004090</name>
</gene>
<dbReference type="Proteomes" id="UP001480595">
    <property type="component" value="Unassembled WGS sequence"/>
</dbReference>
<protein>
    <recommendedName>
        <fullName evidence="4">Berberine/berberine-like domain-containing protein</fullName>
    </recommendedName>
</protein>
<dbReference type="EMBL" id="JAQQWL010000005">
    <property type="protein sequence ID" value="KAK8073191.1"/>
    <property type="molecule type" value="Genomic_DNA"/>
</dbReference>
<sequence>MTTSFFCTFIISVSYALDAFLATAAQWVREAVDMWNQGRPTRRPTTYVNYGPGDESLESIYRYEPWRLESLLRLKKDYDPYNKF</sequence>
<reference evidence="2 3" key="1">
    <citation type="submission" date="2023-01" db="EMBL/GenBank/DDBJ databases">
        <title>Analysis of 21 Apiospora genomes using comparative genomics revels a genus with tremendous synthesis potential of carbohydrate active enzymes and secondary metabolites.</title>
        <authorList>
            <person name="Sorensen T."/>
        </authorList>
    </citation>
    <scope>NUCLEOTIDE SEQUENCE [LARGE SCALE GENOMIC DNA]</scope>
    <source>
        <strain evidence="2 3">CBS 135458</strain>
    </source>
</reference>
<dbReference type="RefSeq" id="XP_066717666.1">
    <property type="nucleotide sequence ID" value="XM_066855499.1"/>
</dbReference>
<name>A0ABR1VSB3_9PEZI</name>
<keyword evidence="1" id="KW-0732">Signal</keyword>
<evidence type="ECO:0000313" key="3">
    <source>
        <dbReference type="Proteomes" id="UP001480595"/>
    </source>
</evidence>
<evidence type="ECO:0000313" key="2">
    <source>
        <dbReference type="EMBL" id="KAK8073191.1"/>
    </source>
</evidence>
<keyword evidence="3" id="KW-1185">Reference proteome</keyword>
<feature type="signal peptide" evidence="1">
    <location>
        <begin position="1"/>
        <end position="16"/>
    </location>
</feature>
<evidence type="ECO:0000256" key="1">
    <source>
        <dbReference type="SAM" id="SignalP"/>
    </source>
</evidence>
<dbReference type="GeneID" id="92088562"/>